<evidence type="ECO:0000313" key="4">
    <source>
        <dbReference type="EMBL" id="JAT64153.1"/>
    </source>
</evidence>
<dbReference type="Pfam" id="PF13920">
    <property type="entry name" value="zf-C3HC4_3"/>
    <property type="match status" value="1"/>
</dbReference>
<dbReference type="InterPro" id="IPR001841">
    <property type="entry name" value="Znf_RING"/>
</dbReference>
<dbReference type="PANTHER" id="PTHR15600:SF42">
    <property type="entry name" value="SACSIN"/>
    <property type="match status" value="1"/>
</dbReference>
<evidence type="ECO:0000256" key="2">
    <source>
        <dbReference type="SAM" id="MobiDB-lite"/>
    </source>
</evidence>
<evidence type="ECO:0000256" key="1">
    <source>
        <dbReference type="PROSITE-ProRule" id="PRU00175"/>
    </source>
</evidence>
<accession>A0A1D1ZBF1</accession>
<feature type="compositionally biased region" description="Basic and acidic residues" evidence="2">
    <location>
        <begin position="7"/>
        <end position="23"/>
    </location>
</feature>
<dbReference type="InterPro" id="IPR013083">
    <property type="entry name" value="Znf_RING/FYVE/PHD"/>
</dbReference>
<dbReference type="InterPro" id="IPR036890">
    <property type="entry name" value="HATPase_C_sf"/>
</dbReference>
<gene>
    <name evidence="4" type="primary">SACS_4</name>
    <name evidence="4" type="ORF">g.106636</name>
</gene>
<feature type="domain" description="RING-type" evidence="3">
    <location>
        <begin position="4785"/>
        <end position="4819"/>
    </location>
</feature>
<dbReference type="SUPFAM" id="SSF57850">
    <property type="entry name" value="RING/U-box"/>
    <property type="match status" value="1"/>
</dbReference>
<proteinExistence type="predicted"/>
<keyword evidence="1" id="KW-0479">Metal-binding</keyword>
<keyword evidence="1" id="KW-0863">Zinc-finger</keyword>
<dbReference type="GO" id="GO:0008270">
    <property type="term" value="F:zinc ion binding"/>
    <property type="evidence" value="ECO:0007669"/>
    <property type="project" value="UniProtKB-KW"/>
</dbReference>
<dbReference type="PROSITE" id="PS50089">
    <property type="entry name" value="ZF_RING_2"/>
    <property type="match status" value="1"/>
</dbReference>
<organism evidence="4">
    <name type="scientific">Anthurium amnicola</name>
    <dbReference type="NCBI Taxonomy" id="1678845"/>
    <lineage>
        <taxon>Eukaryota</taxon>
        <taxon>Viridiplantae</taxon>
        <taxon>Streptophyta</taxon>
        <taxon>Embryophyta</taxon>
        <taxon>Tracheophyta</taxon>
        <taxon>Spermatophyta</taxon>
        <taxon>Magnoliopsida</taxon>
        <taxon>Liliopsida</taxon>
        <taxon>Araceae</taxon>
        <taxon>Pothoideae</taxon>
        <taxon>Potheae</taxon>
        <taxon>Anthurium</taxon>
    </lineage>
</organism>
<feature type="region of interest" description="Disordered" evidence="2">
    <location>
        <begin position="1"/>
        <end position="46"/>
    </location>
</feature>
<dbReference type="NCBIfam" id="NF047352">
    <property type="entry name" value="P_loop_sacsin"/>
    <property type="match status" value="2"/>
</dbReference>
<dbReference type="SUPFAM" id="SSF55874">
    <property type="entry name" value="ATPase domain of HSP90 chaperone/DNA topoisomerase II/histidine kinase"/>
    <property type="match status" value="2"/>
</dbReference>
<dbReference type="InterPro" id="IPR052972">
    <property type="entry name" value="Sacsin_chaperone_reg"/>
</dbReference>
<feature type="non-terminal residue" evidence="4">
    <location>
        <position position="1"/>
    </location>
</feature>
<dbReference type="PANTHER" id="PTHR15600">
    <property type="entry name" value="SACSIN"/>
    <property type="match status" value="1"/>
</dbReference>
<dbReference type="Gene3D" id="3.30.40.10">
    <property type="entry name" value="Zinc/RING finger domain, C3HC4 (zinc finger)"/>
    <property type="match status" value="1"/>
</dbReference>
<keyword evidence="1" id="KW-0862">Zinc</keyword>
<sequence>EGSAFSLEEKKVPKGPKPGEGRQKVGQKRTRPSSNPSRSPIDSSLPFTATSRKISRSLRHDFPGCLMSEAATEMEAVDQVLLEDFGQKVDLTRRIREVLVNYPEGTTVLKELIQNADDAGATRVCFCLDRRSHGASSLLSDKLAQWQGPALLAYNDAVFAEADFDSICRIGDSKKQGQSWKTGRFGVGFNSVYHLTDVPSFVSDKYVVLFDPHREYLPNVGSSNPGKRLDFVSSSAISFYKDQFSPYCAFGCDMKGPFLGTLFRFPLRNVFQAAVSNLSRQSYLEDDIFSMFSQLYNEIIFVMLFLKNITSIEMYIWDVGTNEPRKIYSCSINSTNENMTWHRQALLRLSKSIEAEKMEFDSFSLEFLSESFCGTHLEKRVDTFFIVQAMASLSSKIGAFAATASSEYDLHLLPWASIAACISGGLSEGDVLKQGQAFCFLPLPVRTGLKVQVNGYFEVSSNRRSIWHGDDMDRGGKLRSEWNRLLLKHVVAPAFSELLLGLSKQLGSTKLYYSLWPCGSFEEPWNFLVDHIYENIVCSPVIYSDVGGGKWVSPLEAFFHDMEFNRSRDLAEALISLGMPIVYLPKLVVEMMFHHVPNFWRRAVSPAIVRNFLKECELLVAVNRYQKIVLLEYCLSDLIDADAGKHLLGLPLVPLANGGFASFSEASNTPSFFICNEFECRLLEQASDQIIDNNIPSELFNRLSAVATTSTTNIMMFNAQCFLLLLPRFFPAKWKYKSGIHWSVSSGPNHPTVSWFMLFWHYLHNYCHNLSIFNDWPILPSTSGHLYRASRSSKLIDARLLSDSLKNILVKIGCKILDPNYGVEHRELPLYVYEANGAGVLNAILEVCRMDDVTLQMLFQGVSAVEKNELCQFFLDPRWYSGGIMDESQISNCKKLPIFRFYGVGPSTTMLFSDLENPKKFLAPFNIPEDILGSDFLCCSSHMDEEILQRYFGIRRMQKTMFYKENVLNRIPELPSEIRDKIMLNILQDLPLLCSDDPSFKESLTDLEFVPTVNGSLKSPQSLYDPRVDALYDLLEDCGCFPHGLFQEPGMLGMLQNLGLRTSVSAETIIQSARQIESLMRIDQLKAYSRGKVLLSYLEVNAIKWVHRPQIDSQNKIKRTFFKGVSTSNPHDMPSELDLERFWSDLRMTCWCPVLVTAPCPNLPWPSVSSMVAPPKLVRPQADLWLVSASMRILDGECSSSALSSSLGWSSPPGGSVVAAQLLELGKNNETVTDQLFRQELTLAMPKVYSLLMCLIGSDEMDIFKAVLEGCRWIWVGDGFATVNEVVLSGHLHLAPYIRVIPVDLAVFRELFLELGVQEFLKPIDYSSILSRMSKKKGCNPLDRQELSVAVFVAQYLAEVHLQDLHIQIYLPDISSQLFPATDLVYNDAPWLLDLGDSLIKKTSNIELDIRKCVHKFVHGNISNDVAEKLGVRSFRRILLAESSDSMNLSLSGVAEAFGQHEALTTRLKHIIEMYADGPGILFELVQNAEDAGACEVAFLLDETQYGTSSILSPEMAEWQGPALYCFNNSVFSPQDLYAISRIGQDSKLEKPFSIGRFGLGFNCVYHFTDIPGFVSGENIVIFDPHASYLPGVSPSHPGLRIRFVGKSILEQFPDQFTPFLHFGCDLQTAFPGTLFRFPLRGELAASRSQIKREKYSSKDVHSLFSSFSEAIPEALLFLRNVKTISIYVKDGADHEMRLTFCVSRHNVSEPEKEPHPLCDLLSFVHGNPKYGLTKEKFLDKLSKTLDKDLPWHCQKFAIVERNLSGEKLHFWMISECIGGGHAKAKSLSLANGSHIFIPWGCVAAYLHSVNAKELVDSHDTEQPFNYETIVQYQPSECFIKDTEFAGRAFCFLPLPISTGLPVHLNSFFELSANRRDIWFGSDMAGGGKLRSDWNSYLLEDVIAPAYAHFLDFIAAEVGPCDLFFSFWPKLAIIEPWASLVRKVYRSIADLGLCVLYTKARGGQWISTRQGIFPDFNFPKESDLSEVLSEAGLPLITIPKPIMERFIDACPSLHVMSPAFLRKLLIRRNRELRNKGAIVLMLEYCLHDIEGCVGHDDLNGLHLVPLVNGSFTKFKKHGEGERIFLAWRDAYDLLRDLVPHLLVDCMIPEATFKKLQAIAESGESNISLLTCQSLAELLPRILPPEWHEAKQVSWSPGLGGQPTVEWIQLLWSYLNSCCNDLSMFSKWPILPVGDGYLFQLVKNSNIIRNDGWSENMLSLLQKLGCFLLRSDIQIQHFQLTNFVQGPTAAGILNAVQAVAQLPQDIMGLFISASEGEIHELRSFLLQSKWFSRNQMEAQQTDMIKILPLFESYRSRKFVNLTNPTKWLKPDGIHEDVLDESFIRTESEREKTILRNYLGIREPSKIEFYRDHVLNNMADFLQPTVLSAILIDLKHFIDIDSSMKIVLSETPFVLSANGSWRCPSRLYDPRIPGLKKVLHNDCFPCDKFSNAEMLETLVCLGLKSSLDFTGLLESAKSISTLHDSGDPDAVNYGRKLLTFLNALCFKLALHGEENQQEGSDHMFHQKNVSLVMEHSEIDGNDECMELDPEVSACFGDFKSEYEDGFWSEMRTVSWCPVYINPPVEGIPWFSSESCVASPNSTRPKSQMWIVSSAMRILDAECSSTYLQDKLGWLDLPNFVVLCTQLVHLSKTYQQIRLDHEKKARLDFELQREIPVLYSKLQRFVGSDDFKIAKAFVSGVQWVWVGDNFVSATALAFDSPIKYHPYLYVVPSELSEFRPLLTELGVRLTFEISDYLHVLQRLQHDLKGEPLSPEQLNFVLRVLEAVADCSVEKPLSEAFMSSLLVPDSSGGLMYAVDLVYNDAPWMEKTNPANKNFAHPNITDDLAKQLGLQSLRSMPLVDNEITKDLPCMDYRKITELLTLYGNDGFLLFDLLELADCCNATTIHLIYDKREHPRKSLLQHNLGEFQGPSLLAIMEGATLSRDEMCYLQFSPPWKLRGTTLGYGLGLLSCHFVSDLLSVLSGGYLYMFDPLGLVFAPHSTAMPSAKMFSLIGTNLTEKFRDQFHPMLLNGDNLMSSSDSTIIRMPISSRFECDTSTKGIKQIFDRFIDHSSSALLALKSVLKVSLSTWEVGNLNASLDYSVSIDPKSAIMRNPFSEKKWRKFHISRLFGGSSVATKSHVLDLHVFQGGNVTNDKWLIVHSLGSGQTRNMALDRQYLAYNLTPVAGIAAHISRNGQPISQRSSSCILSPLPLSGKMSIPVTVLGCFLVSHSGGRYLFNQHDGAKFSEFHLDITKQLMESWNKELMLCVCDSYVEMVLELQKLRRDPLNSSSEPNGTVPLSSVLHAYGDRIYSLWPRSKENSSSSDKPDARNNDTCSSEIIEADWQCLIERVIRPFYERLVDLPVWQLYCGDLVKAHEGMFLSQLGSATGDGFPPASVCSFIKEHYPVFSVSSELVSEIEAVGVKVREIKPKMVRDLLKTSRSIILRSIETYIDVLEYCLSDIQHLLLANTDKAGWPGEHNYTESMGNIIPKNPSTPMNAASSSTNPDIHRNRIISQNSPGNDALEIMTSFGRALYDFGRGVVEDISRTGSPMVQRTAITGDGMYSEWILQIISLELKGLPFPTARKNLARVGIAELWIGTKEQQLLMCPLADNFIHPECLERPALTVVLLKDAIHMSLKLEPFSPSLLSRHLRSVFSEHWVNLVLESNKTPWISWEKKTESQDGPLPEWIKLFWRTFNAMNGNVSLVSDWPLIPAFLSRPILCRVKECDLLFIPPVLKAAPADGDPLNVNSEWYDMFNCIETTSSKFDLMKLYNASFEMIKSKYPWLFLLLNQCNIPVYDMAFSEHGAPEICFPAVGQSLGQVIARKLLAAKHAGYFSEPDPFLQEDRDRLFNLFVSEFKSSSDSLYTREELNMLRALPIYKTALGNYTRLHSLDQCVIPSNAFFHPNNVLCLCSSMDGDLFYHALGVTKLHDHEILVRFALPGFEEKTLKEQEDILKYLYLNWQDIQLDPGAINTLKETNFVRNENGLCSQLFKPRDLLDPCDALLASVFSEERNKFPGERFTADGWLRILKKTGLRTSSEADMIVECARKVELLGTEALEYIENPDDVGAEFLSYSKGISSELWSLAESVVETIFANFAALYNNSFCGLLSEIAFVPAENGFPSIGGKKGGKRVLSSYSKAILLRDWPLAWSCSPILVKENVVPPEFSWGAFRIRSPPAFSTVLKHLQVLGRNNGEDILAHWPATLGMMTVEDASCEILKYLDGIWGSLSSSDILELQKVAFIPVANGTRLVTANSLFVHLTINLSPFAFELPILYLPFVKILKDMGIRELLSIAYAKDLLLNIQKSCGYQHLNPNELRAVMEILHFICDGISQTKLDGSACLLDAIAPDDGCRLVVAKSCVYVDAHGAKFLSSIDTSTLRFIHPQLPEKMCLALGVNKLSDIVIEELEEHHKLHFLNEIESVPLKSIRDKLMSKSLQDAVWVIISSLADHVPSLECSTWEHLQRSLQSISEKLKFVQSIHTCFRSLPKMLDITRTEKGSIIPEWEGTKRHRTTHFVDRARNLILAAEPPSYMSIYDIIAILVSQVLGSAVTLPIGPLFSSPPGYEKIIVKMLKIGSERKIAEREDRNSILIGKELLPQDALQVQFHPLRPFYAGEIVAWRIGKDGEKLKYGKVHEDVRPSAGQTLYRFIVEAELGETQTLLSSQVFSFRSVSVANRNMSSEIRQTKMEKMCEGVSQDVVSQITSPQVATELQYGRVSAAELVQAVHDMLSASGISIDSEKQTLMQMTLTLQEQLRESQVALLVEQEKADSAAKEADAAKAAWSCRICLAAEVEVSIIPCGHVLCLRCSSAVSRCPFCRLQVSRTMKIFRP</sequence>
<dbReference type="SMART" id="SM00184">
    <property type="entry name" value="RING"/>
    <property type="match status" value="1"/>
</dbReference>
<feature type="compositionally biased region" description="Low complexity" evidence="2">
    <location>
        <begin position="32"/>
        <end position="44"/>
    </location>
</feature>
<reference evidence="4" key="1">
    <citation type="submission" date="2015-07" db="EMBL/GenBank/DDBJ databases">
        <title>Transcriptome Assembly of Anthurium amnicola.</title>
        <authorList>
            <person name="Suzuki J."/>
        </authorList>
    </citation>
    <scope>NUCLEOTIDE SEQUENCE</scope>
</reference>
<dbReference type="InterPro" id="IPR058210">
    <property type="entry name" value="SACS/Nov_dom"/>
</dbReference>
<dbReference type="Pfam" id="PF25794">
    <property type="entry name" value="SACS"/>
    <property type="match status" value="3"/>
</dbReference>
<dbReference type="GO" id="GO:0030544">
    <property type="term" value="F:Hsp70 protein binding"/>
    <property type="evidence" value="ECO:0007669"/>
    <property type="project" value="TreeGrafter"/>
</dbReference>
<evidence type="ECO:0000259" key="3">
    <source>
        <dbReference type="PROSITE" id="PS50089"/>
    </source>
</evidence>
<protein>
    <submittedName>
        <fullName evidence="4">Sacsin</fullName>
    </submittedName>
</protein>
<name>A0A1D1ZBF1_9ARAE</name>
<dbReference type="EMBL" id="GDJX01003783">
    <property type="protein sequence ID" value="JAT64153.1"/>
    <property type="molecule type" value="Transcribed_RNA"/>
</dbReference>